<dbReference type="eggNOG" id="COG0081">
    <property type="taxonomic scope" value="Bacteria"/>
</dbReference>
<dbReference type="GO" id="GO:0003735">
    <property type="term" value="F:structural constituent of ribosome"/>
    <property type="evidence" value="ECO:0007669"/>
    <property type="project" value="InterPro"/>
</dbReference>
<dbReference type="InterPro" id="IPR023673">
    <property type="entry name" value="Ribosomal_uL1_CS"/>
</dbReference>
<evidence type="ECO:0000313" key="12">
    <source>
        <dbReference type="Proteomes" id="UP000004736"/>
    </source>
</evidence>
<dbReference type="GO" id="GO:0019843">
    <property type="term" value="F:rRNA binding"/>
    <property type="evidence" value="ECO:0007669"/>
    <property type="project" value="UniProtKB-UniRule"/>
</dbReference>
<keyword evidence="6 9" id="KW-0689">Ribosomal protein</keyword>
<dbReference type="EMBL" id="ACIM02000001">
    <property type="protein sequence ID" value="EEW97887.1"/>
    <property type="molecule type" value="Genomic_DNA"/>
</dbReference>
<dbReference type="HAMAP" id="MF_01318_B">
    <property type="entry name" value="Ribosomal_uL1_B"/>
    <property type="match status" value="1"/>
</dbReference>
<dbReference type="GO" id="GO:0000049">
    <property type="term" value="F:tRNA binding"/>
    <property type="evidence" value="ECO:0007669"/>
    <property type="project" value="UniProtKB-KW"/>
</dbReference>
<keyword evidence="3 9" id="KW-0699">rRNA-binding</keyword>
<dbReference type="InterPro" id="IPR016095">
    <property type="entry name" value="Ribosomal_uL1_3-a/b-sand"/>
</dbReference>
<dbReference type="Proteomes" id="UP000004736">
    <property type="component" value="Unassembled WGS sequence"/>
</dbReference>
<comment type="subunit">
    <text evidence="9">Part of the 50S ribosomal subunit.</text>
</comment>
<dbReference type="Pfam" id="PF00687">
    <property type="entry name" value="Ribosomal_L1"/>
    <property type="match status" value="1"/>
</dbReference>
<evidence type="ECO:0000256" key="6">
    <source>
        <dbReference type="ARBA" id="ARBA00022980"/>
    </source>
</evidence>
<gene>
    <name evidence="9 11" type="primary">rplA</name>
    <name evidence="11" type="ORF">GCWU000321_01883</name>
</gene>
<dbReference type="Gene3D" id="3.40.50.790">
    <property type="match status" value="1"/>
</dbReference>
<name>C9LQQ1_9FIRM</name>
<dbReference type="InterPro" id="IPR028364">
    <property type="entry name" value="Ribosomal_uL1/biogenesis"/>
</dbReference>
<keyword evidence="9" id="KW-0820">tRNA-binding</keyword>
<dbReference type="FunFam" id="3.40.50.790:FF:000001">
    <property type="entry name" value="50S ribosomal protein L1"/>
    <property type="match status" value="1"/>
</dbReference>
<evidence type="ECO:0000256" key="1">
    <source>
        <dbReference type="ARBA" id="ARBA00010531"/>
    </source>
</evidence>
<evidence type="ECO:0000256" key="2">
    <source>
        <dbReference type="ARBA" id="ARBA00022491"/>
    </source>
</evidence>
<comment type="caution">
    <text evidence="11">The sequence shown here is derived from an EMBL/GenBank/DDBJ whole genome shotgun (WGS) entry which is preliminary data.</text>
</comment>
<evidence type="ECO:0000256" key="4">
    <source>
        <dbReference type="ARBA" id="ARBA00022845"/>
    </source>
</evidence>
<keyword evidence="4 9" id="KW-0810">Translation regulation</keyword>
<dbReference type="STRING" id="592028.GCWU000321_01883"/>
<comment type="function">
    <text evidence="9">Protein L1 is also a translational repressor protein, it controls the translation of the L11 operon by binding to its mRNA.</text>
</comment>
<dbReference type="PANTHER" id="PTHR36427:SF3">
    <property type="entry name" value="LARGE RIBOSOMAL SUBUNIT PROTEIN UL1M"/>
    <property type="match status" value="1"/>
</dbReference>
<dbReference type="GO" id="GO:0006417">
    <property type="term" value="P:regulation of translation"/>
    <property type="evidence" value="ECO:0007669"/>
    <property type="project" value="UniProtKB-KW"/>
</dbReference>
<dbReference type="InterPro" id="IPR005878">
    <property type="entry name" value="Ribosom_uL1_bac-type"/>
</dbReference>
<dbReference type="GO" id="GO:0006412">
    <property type="term" value="P:translation"/>
    <property type="evidence" value="ECO:0007669"/>
    <property type="project" value="UniProtKB-UniRule"/>
</dbReference>
<evidence type="ECO:0000256" key="9">
    <source>
        <dbReference type="HAMAP-Rule" id="MF_01318"/>
    </source>
</evidence>
<sequence length="242" mass="26103">MTTKEETMAKLTKKQKATAAIVDSHKFYDVDEAVKLLKEAATAKFDETVELAFNLNINPKYADQQLRGATVLPHGTGKSKKVLVFAKDQKEEDAKAAGADYVGGKELADKIAQGWMDFDVVVATPDMMAVIGRLGRVLGPKGLMPNPKDGTVTTDVTKAVNEIKGGKVQYRTDKAGNVQVIIGKASFDADKIKENLVTIYNTILKARPTTVKGQYMKSLTLSSTMGPGIHIDMSTVAAPKAE</sequence>
<dbReference type="CDD" id="cd00403">
    <property type="entry name" value="Ribosomal_L1"/>
    <property type="match status" value="1"/>
</dbReference>
<evidence type="ECO:0000256" key="3">
    <source>
        <dbReference type="ARBA" id="ARBA00022730"/>
    </source>
</evidence>
<dbReference type="InterPro" id="IPR002143">
    <property type="entry name" value="Ribosomal_uL1"/>
</dbReference>
<proteinExistence type="inferred from homology"/>
<dbReference type="NCBIfam" id="TIGR01169">
    <property type="entry name" value="rplA_bact"/>
    <property type="match status" value="1"/>
</dbReference>
<keyword evidence="5 9" id="KW-0694">RNA-binding</keyword>
<accession>C9LQQ1</accession>
<dbReference type="PANTHER" id="PTHR36427">
    <property type="entry name" value="54S RIBOSOMAL PROTEIN L1, MITOCHONDRIAL"/>
    <property type="match status" value="1"/>
</dbReference>
<keyword evidence="7 9" id="KW-0687">Ribonucleoprotein</keyword>
<organism evidence="11 12">
    <name type="scientific">Dialister invisus DSM 15470</name>
    <dbReference type="NCBI Taxonomy" id="592028"/>
    <lineage>
        <taxon>Bacteria</taxon>
        <taxon>Bacillati</taxon>
        <taxon>Bacillota</taxon>
        <taxon>Negativicutes</taxon>
        <taxon>Veillonellales</taxon>
        <taxon>Veillonellaceae</taxon>
        <taxon>Dialister</taxon>
    </lineage>
</organism>
<comment type="similarity">
    <text evidence="1 9 10">Belongs to the universal ribosomal protein uL1 family.</text>
</comment>
<dbReference type="AlphaFoldDB" id="C9LQQ1"/>
<dbReference type="InterPro" id="IPR023674">
    <property type="entry name" value="Ribosomal_uL1-like"/>
</dbReference>
<evidence type="ECO:0000256" key="7">
    <source>
        <dbReference type="ARBA" id="ARBA00023274"/>
    </source>
</evidence>
<evidence type="ECO:0000256" key="5">
    <source>
        <dbReference type="ARBA" id="ARBA00022884"/>
    </source>
</evidence>
<dbReference type="HOGENOM" id="CLU_062853_0_0_9"/>
<dbReference type="PROSITE" id="PS01199">
    <property type="entry name" value="RIBOSOMAL_L1"/>
    <property type="match status" value="1"/>
</dbReference>
<reference evidence="11" key="1">
    <citation type="submission" date="2009-09" db="EMBL/GenBank/DDBJ databases">
        <authorList>
            <person name="Weinstock G."/>
            <person name="Sodergren E."/>
            <person name="Clifton S."/>
            <person name="Fulton L."/>
            <person name="Fulton B."/>
            <person name="Courtney L."/>
            <person name="Fronick C."/>
            <person name="Harrison M."/>
            <person name="Strong C."/>
            <person name="Farmer C."/>
            <person name="Delahaunty K."/>
            <person name="Markovic C."/>
            <person name="Hall O."/>
            <person name="Minx P."/>
            <person name="Tomlinson C."/>
            <person name="Mitreva M."/>
            <person name="Nelson J."/>
            <person name="Hou S."/>
            <person name="Wollam A."/>
            <person name="Pepin K.H."/>
            <person name="Johnson M."/>
            <person name="Bhonagiri V."/>
            <person name="Nash W.E."/>
            <person name="Warren W."/>
            <person name="Chinwalla A."/>
            <person name="Mardis E.R."/>
            <person name="Wilson R.K."/>
        </authorList>
    </citation>
    <scope>NUCLEOTIDE SEQUENCE [LARGE SCALE GENOMIC DNA]</scope>
    <source>
        <strain evidence="11">DSM 15470</strain>
    </source>
</reference>
<evidence type="ECO:0000256" key="8">
    <source>
        <dbReference type="ARBA" id="ARBA00035241"/>
    </source>
</evidence>
<evidence type="ECO:0000313" key="11">
    <source>
        <dbReference type="EMBL" id="EEW97887.1"/>
    </source>
</evidence>
<dbReference type="GO" id="GO:0015934">
    <property type="term" value="C:large ribosomal subunit"/>
    <property type="evidence" value="ECO:0007669"/>
    <property type="project" value="InterPro"/>
</dbReference>
<protein>
    <recommendedName>
        <fullName evidence="8 9">Large ribosomal subunit protein uL1</fullName>
    </recommendedName>
</protein>
<dbReference type="SUPFAM" id="SSF56808">
    <property type="entry name" value="Ribosomal protein L1"/>
    <property type="match status" value="1"/>
</dbReference>
<dbReference type="PIRSF" id="PIRSF002155">
    <property type="entry name" value="Ribosomal_L1"/>
    <property type="match status" value="1"/>
</dbReference>
<keyword evidence="2 9" id="KW-0678">Repressor</keyword>
<comment type="function">
    <text evidence="9">Binds directly to 23S rRNA. The L1 stalk is quite mobile in the ribosome, and is involved in E site tRNA release.</text>
</comment>
<evidence type="ECO:0000256" key="10">
    <source>
        <dbReference type="RuleBase" id="RU000659"/>
    </source>
</evidence>
<dbReference type="Gene3D" id="3.30.190.20">
    <property type="match status" value="1"/>
</dbReference>
<keyword evidence="12" id="KW-1185">Reference proteome</keyword>